<evidence type="ECO:0000313" key="9">
    <source>
        <dbReference type="Proteomes" id="UP000025047"/>
    </source>
</evidence>
<dbReference type="EMBL" id="APGJ01000007">
    <property type="protein sequence ID" value="EYD70530.1"/>
    <property type="molecule type" value="Genomic_DNA"/>
</dbReference>
<dbReference type="UniPathway" id="UPA00124"/>
<proteinExistence type="inferred from homology"/>
<comment type="caution">
    <text evidence="8">The sequence shown here is derived from an EMBL/GenBank/DDBJ whole genome shotgun (WGS) entry which is preliminary data.</text>
</comment>
<gene>
    <name evidence="8" type="ORF">Lokhon_02164</name>
</gene>
<evidence type="ECO:0000256" key="1">
    <source>
        <dbReference type="ARBA" id="ARBA00004781"/>
    </source>
</evidence>
<dbReference type="STRING" id="1122180.Lokhon_02164"/>
<keyword evidence="6 8" id="KW-0560">Oxidoreductase</keyword>
<dbReference type="eggNOG" id="COG1091">
    <property type="taxonomic scope" value="Bacteria"/>
</dbReference>
<dbReference type="InterPro" id="IPR029903">
    <property type="entry name" value="RmlD-like-bd"/>
</dbReference>
<reference evidence="8 9" key="1">
    <citation type="submission" date="2013-03" db="EMBL/GenBank/DDBJ databases">
        <authorList>
            <person name="Fiebig A."/>
            <person name="Goeker M."/>
            <person name="Klenk H.-P.P."/>
        </authorList>
    </citation>
    <scope>NUCLEOTIDE SEQUENCE [LARGE SCALE GENOMIC DNA]</scope>
    <source>
        <strain evidence="8 9">DSM 17492</strain>
    </source>
</reference>
<dbReference type="RefSeq" id="WP_017929907.1">
    <property type="nucleotide sequence ID" value="NZ_KB823006.1"/>
</dbReference>
<dbReference type="PANTHER" id="PTHR10491">
    <property type="entry name" value="DTDP-4-DEHYDRORHAMNOSE REDUCTASE"/>
    <property type="match status" value="1"/>
</dbReference>
<dbReference type="InterPro" id="IPR005913">
    <property type="entry name" value="dTDP_dehydrorham_reduct"/>
</dbReference>
<evidence type="ECO:0000256" key="6">
    <source>
        <dbReference type="RuleBase" id="RU364082"/>
    </source>
</evidence>
<dbReference type="PATRIC" id="fig|1122180.6.peg.2146"/>
<comment type="cofactor">
    <cofactor evidence="6">
        <name>Mg(2+)</name>
        <dbReference type="ChEBI" id="CHEBI:18420"/>
    </cofactor>
    <text evidence="6">Binds 1 Mg(2+) ion per monomer.</text>
</comment>
<dbReference type="Pfam" id="PF04321">
    <property type="entry name" value="RmlD_sub_bind"/>
    <property type="match status" value="1"/>
</dbReference>
<comment type="catalytic activity">
    <reaction evidence="5 6">
        <text>dTDP-beta-L-rhamnose + NADP(+) = dTDP-4-dehydro-beta-L-rhamnose + NADPH + H(+)</text>
        <dbReference type="Rhea" id="RHEA:21796"/>
        <dbReference type="ChEBI" id="CHEBI:15378"/>
        <dbReference type="ChEBI" id="CHEBI:57510"/>
        <dbReference type="ChEBI" id="CHEBI:57783"/>
        <dbReference type="ChEBI" id="CHEBI:58349"/>
        <dbReference type="ChEBI" id="CHEBI:62830"/>
        <dbReference type="EC" id="1.1.1.133"/>
    </reaction>
</comment>
<dbReference type="OrthoDB" id="9803892at2"/>
<dbReference type="SUPFAM" id="SSF51735">
    <property type="entry name" value="NAD(P)-binding Rossmann-fold domains"/>
    <property type="match status" value="1"/>
</dbReference>
<dbReference type="EC" id="1.1.1.133" evidence="3 6"/>
<keyword evidence="6" id="KW-0521">NADP</keyword>
<dbReference type="GO" id="GO:0019305">
    <property type="term" value="P:dTDP-rhamnose biosynthetic process"/>
    <property type="evidence" value="ECO:0007669"/>
    <property type="project" value="UniProtKB-UniPathway"/>
</dbReference>
<dbReference type="NCBIfam" id="TIGR01214">
    <property type="entry name" value="rmlD"/>
    <property type="match status" value="1"/>
</dbReference>
<comment type="function">
    <text evidence="6">Catalyzes the reduction of dTDP-6-deoxy-L-lyxo-4-hexulose to yield dTDP-L-rhamnose.</text>
</comment>
<evidence type="ECO:0000256" key="3">
    <source>
        <dbReference type="ARBA" id="ARBA00012929"/>
    </source>
</evidence>
<feature type="domain" description="RmlD-like substrate binding" evidence="7">
    <location>
        <begin position="1"/>
        <end position="285"/>
    </location>
</feature>
<evidence type="ECO:0000256" key="2">
    <source>
        <dbReference type="ARBA" id="ARBA00010944"/>
    </source>
</evidence>
<comment type="pathway">
    <text evidence="1 6">Carbohydrate biosynthesis; dTDP-L-rhamnose biosynthesis.</text>
</comment>
<evidence type="ECO:0000256" key="5">
    <source>
        <dbReference type="ARBA" id="ARBA00048200"/>
    </source>
</evidence>
<dbReference type="CDD" id="cd05254">
    <property type="entry name" value="dTDP_HR_like_SDR_e"/>
    <property type="match status" value="1"/>
</dbReference>
<dbReference type="HOGENOM" id="CLU_045518_1_0_5"/>
<comment type="similarity">
    <text evidence="2 6">Belongs to the dTDP-4-dehydrorhamnose reductase family.</text>
</comment>
<dbReference type="AlphaFoldDB" id="A0A017H8C2"/>
<dbReference type="PANTHER" id="PTHR10491:SF4">
    <property type="entry name" value="METHIONINE ADENOSYLTRANSFERASE 2 SUBUNIT BETA"/>
    <property type="match status" value="1"/>
</dbReference>
<dbReference type="InterPro" id="IPR036291">
    <property type="entry name" value="NAD(P)-bd_dom_sf"/>
</dbReference>
<name>A0A017H8C2_9RHOB</name>
<dbReference type="GO" id="GO:0008831">
    <property type="term" value="F:dTDP-4-dehydrorhamnose reductase activity"/>
    <property type="evidence" value="ECO:0007669"/>
    <property type="project" value="UniProtKB-EC"/>
</dbReference>
<dbReference type="Gene3D" id="3.90.25.10">
    <property type="entry name" value="UDP-galactose 4-epimerase, domain 1"/>
    <property type="match status" value="1"/>
</dbReference>
<dbReference type="Proteomes" id="UP000025047">
    <property type="component" value="Unassembled WGS sequence"/>
</dbReference>
<dbReference type="Gene3D" id="3.40.50.720">
    <property type="entry name" value="NAD(P)-binding Rossmann-like Domain"/>
    <property type="match status" value="1"/>
</dbReference>
<protein>
    <recommendedName>
        <fullName evidence="4 6">dTDP-4-dehydrorhamnose reductase</fullName>
        <ecNumber evidence="3 6">1.1.1.133</ecNumber>
    </recommendedName>
</protein>
<evidence type="ECO:0000259" key="7">
    <source>
        <dbReference type="Pfam" id="PF04321"/>
    </source>
</evidence>
<evidence type="ECO:0000313" key="8">
    <source>
        <dbReference type="EMBL" id="EYD70530.1"/>
    </source>
</evidence>
<keyword evidence="9" id="KW-1185">Reference proteome</keyword>
<evidence type="ECO:0000256" key="4">
    <source>
        <dbReference type="ARBA" id="ARBA00017099"/>
    </source>
</evidence>
<sequence length="289" mass="29933">MRIVLFGRSGQVATEIARQAEAAGVKLDVIDRAVADLSDPASVAPALAERIAGAEAVINATAWTAVDAAEAEEETARAVNAVAPDEMARLCAKAGLPFLHVSTDYVFDGSGETARDEAAPTAPLSAYGRTKRDGEEAVRAAGGRHAILRTSWVFSAHGANFAKTMLRLGAERARLNVVADQIGGPTPAADIAAALLKMARAMAEGAPGGTFHFAGAPDTSWAGFAREIMARGGRGCEIGEIPTADWPTPAPRPLNSRLDCAAIHAAFGIARPDWRAGLDAVLTDLGETA</sequence>
<organism evidence="8 9">
    <name type="scientific">Limimaricola hongkongensis DSM 17492</name>
    <dbReference type="NCBI Taxonomy" id="1122180"/>
    <lineage>
        <taxon>Bacteria</taxon>
        <taxon>Pseudomonadati</taxon>
        <taxon>Pseudomonadota</taxon>
        <taxon>Alphaproteobacteria</taxon>
        <taxon>Rhodobacterales</taxon>
        <taxon>Paracoccaceae</taxon>
        <taxon>Limimaricola</taxon>
    </lineage>
</organism>
<accession>A0A017H8C2</accession>